<feature type="domain" description="Calx-beta" evidence="5">
    <location>
        <begin position="342"/>
        <end position="446"/>
    </location>
</feature>
<name>A0A4R6YWL1_9GAMM</name>
<evidence type="ECO:0000313" key="7">
    <source>
        <dbReference type="Proteomes" id="UP000295293"/>
    </source>
</evidence>
<organism evidence="6 7">
    <name type="scientific">Tahibacter aquaticus</name>
    <dbReference type="NCBI Taxonomy" id="520092"/>
    <lineage>
        <taxon>Bacteria</taxon>
        <taxon>Pseudomonadati</taxon>
        <taxon>Pseudomonadota</taxon>
        <taxon>Gammaproteobacteria</taxon>
        <taxon>Lysobacterales</taxon>
        <taxon>Rhodanobacteraceae</taxon>
        <taxon>Tahibacter</taxon>
    </lineage>
</organism>
<evidence type="ECO:0000259" key="5">
    <source>
        <dbReference type="SMART" id="SM00237"/>
    </source>
</evidence>
<evidence type="ECO:0000256" key="1">
    <source>
        <dbReference type="ARBA" id="ARBA00022729"/>
    </source>
</evidence>
<reference evidence="6 7" key="1">
    <citation type="submission" date="2019-03" db="EMBL/GenBank/DDBJ databases">
        <title>Genomic Encyclopedia of Type Strains, Phase IV (KMG-IV): sequencing the most valuable type-strain genomes for metagenomic binning, comparative biology and taxonomic classification.</title>
        <authorList>
            <person name="Goeker M."/>
        </authorList>
    </citation>
    <scope>NUCLEOTIDE SEQUENCE [LARGE SCALE GENOMIC DNA]</scope>
    <source>
        <strain evidence="6 7">DSM 21667</strain>
    </source>
</reference>
<keyword evidence="7" id="KW-1185">Reference proteome</keyword>
<evidence type="ECO:0000256" key="2">
    <source>
        <dbReference type="ARBA" id="ARBA00022737"/>
    </source>
</evidence>
<gene>
    <name evidence="6" type="ORF">DFR29_10773</name>
</gene>
<evidence type="ECO:0000313" key="6">
    <source>
        <dbReference type="EMBL" id="TDR43067.1"/>
    </source>
</evidence>
<dbReference type="PANTHER" id="PTHR42834:SF1">
    <property type="entry name" value="ENDONUCLEASE_EXONUCLEASE_PHOSPHATASE FAMILY PROTEIN (AFU_ORTHOLOGUE AFUA_3G09210)"/>
    <property type="match status" value="1"/>
</dbReference>
<dbReference type="OrthoDB" id="9800417at2"/>
<dbReference type="AlphaFoldDB" id="A0A4R6YWL1"/>
<sequence length="1209" mass="125080">MKAVVSPARWALALAVLATAGPVSAQVSLTTLGSAYTQDFNTLALSGTTNTTLPTGWAFVETGTSANTTYAASTGSDNAGNTYSYGTAASTDRAFGSLQSGSVIPVIGAQFSNGTGATIDALAIAFTTEQWRIGNNTTARDDRLDFEYSTDATSLSTGTWTAVTALNAVNPIKTAATAGALDGNATANRTAVSSSISGLTIANGTTFWIRWKDFNATGADDGVAIDDFSLTPSGALPLPDLSIDDVTVTEGAAGNTVTATFTVSLSTPATAAVTFNIATADDSATVADNDYIARSLTAQTIAIGQSSFTFDVTVNGDSAIEPNEQFFVNVSSVSGANVTDGQGVGTISNDDALVPQLTINDVSVAEGNSGTSILQFTVTSSVAAPAGGYTVTATTADDTATVANSDYAASTGTVTIAAGATRGTFDVTINGDTTVEPDEQFFVNLSNAPAGTQIGDAQGVGTITNDDALPTLTVGNASVVEGNSGQVGLEFTVTLSGPAPAGGVNYTINTANGTATAPSDYIAFVNTSASIAAGQTTGTFSVIVNGDTTPEANETLTVTLSNLVNATAGASLTATGTITNDDAVEIHAIQGDGLAGPLVGQTVLTKSNIVTGKGPQGFTMQAPDARADADPNTSEGIYVFTSSTPTVFVGDMVDVSGTALEFNGLTEIGSATVTVTSTGNTLPTPVEFNATTPSPNPATPSCVVSASNYECFEFMRVRIANGLVNTGNQRFGSPATETYAEVFVTANGRRGVREPGLLYPLVPTAGNLAAGQWDGNPEMFEVDADYFGAVPQDTPITGGTRFNAVGVLGYDFGDYELWATEFNVVDAAPVPRAVRDSKGASDLRIGSFNMLRFCDTTNNGTGSDPCLAPTPTVDGFAYKVARLSKYINEVLKAPDVLGAVEVENLAVLQALAAKLSADSGFPYVARLEEGNDIGGIDVGFLVRTDRVAITSVTQLGKTVTWNDPTGSPTALLNDRPPLLLQASFTTGGNRPFAVMVVHPKSRSCVDQTGGATCVQADVDRNRQKRFLQGKYHAEQIQAFQQANPGVIFSVVGDFNDYQFSDGWTHMLGAMEGTYDDAANLLDYTGNTVVSPKLWNAVMSVPENERYSFLFTENFGVFQGFNTRDLPTQQSLDHALLNVTARSLFAGFDYGRADNDAPAEWERLCNVVPTPPATVPPGCPNIAIAVSDHDGLVFVLATDRIFADGVEPAP</sequence>
<keyword evidence="2" id="KW-0677">Repeat</keyword>
<dbReference type="GO" id="GO:0007154">
    <property type="term" value="P:cell communication"/>
    <property type="evidence" value="ECO:0007669"/>
    <property type="project" value="InterPro"/>
</dbReference>
<proteinExistence type="predicted"/>
<comment type="caution">
    <text evidence="6">The sequence shown here is derived from an EMBL/GenBank/DDBJ whole genome shotgun (WGS) entry which is preliminary data.</text>
</comment>
<dbReference type="PANTHER" id="PTHR42834">
    <property type="entry name" value="ENDONUCLEASE/EXONUCLEASE/PHOSPHATASE FAMILY PROTEIN (AFU_ORTHOLOGUE AFUA_3G09210)"/>
    <property type="match status" value="1"/>
</dbReference>
<dbReference type="EMBL" id="SNZH01000007">
    <property type="protein sequence ID" value="TDR43067.1"/>
    <property type="molecule type" value="Genomic_DNA"/>
</dbReference>
<protein>
    <submittedName>
        <fullName evidence="6">Putative extracellular nuclease</fullName>
    </submittedName>
</protein>
<dbReference type="InterPro" id="IPR003644">
    <property type="entry name" value="Calx_beta"/>
</dbReference>
<keyword evidence="3" id="KW-0106">Calcium</keyword>
<dbReference type="SMART" id="SM00237">
    <property type="entry name" value="Calx_beta"/>
    <property type="match status" value="1"/>
</dbReference>
<dbReference type="SUPFAM" id="SSF56219">
    <property type="entry name" value="DNase I-like"/>
    <property type="match status" value="1"/>
</dbReference>
<keyword evidence="1 4" id="KW-0732">Signal</keyword>
<dbReference type="SUPFAM" id="SSF141072">
    <property type="entry name" value="CalX-like"/>
    <property type="match status" value="3"/>
</dbReference>
<accession>A0A4R6YWL1</accession>
<dbReference type="CDD" id="cd04486">
    <property type="entry name" value="YhcR_OBF_like"/>
    <property type="match status" value="1"/>
</dbReference>
<evidence type="ECO:0000256" key="3">
    <source>
        <dbReference type="ARBA" id="ARBA00022837"/>
    </source>
</evidence>
<dbReference type="GO" id="GO:0016020">
    <property type="term" value="C:membrane"/>
    <property type="evidence" value="ECO:0007669"/>
    <property type="project" value="InterPro"/>
</dbReference>
<dbReference type="InterPro" id="IPR036691">
    <property type="entry name" value="Endo/exonu/phosph_ase_sf"/>
</dbReference>
<dbReference type="Proteomes" id="UP000295293">
    <property type="component" value="Unassembled WGS sequence"/>
</dbReference>
<dbReference type="InterPro" id="IPR038081">
    <property type="entry name" value="CalX-like_sf"/>
</dbReference>
<feature type="signal peptide" evidence="4">
    <location>
        <begin position="1"/>
        <end position="25"/>
    </location>
</feature>
<evidence type="ECO:0000256" key="4">
    <source>
        <dbReference type="SAM" id="SignalP"/>
    </source>
</evidence>
<dbReference type="Gene3D" id="3.60.10.10">
    <property type="entry name" value="Endonuclease/exonuclease/phosphatase"/>
    <property type="match status" value="1"/>
</dbReference>
<feature type="chain" id="PRO_5020785318" evidence="4">
    <location>
        <begin position="26"/>
        <end position="1209"/>
    </location>
</feature>
<dbReference type="Pfam" id="PF03160">
    <property type="entry name" value="Calx-beta"/>
    <property type="match status" value="3"/>
</dbReference>
<dbReference type="Gene3D" id="2.60.40.2030">
    <property type="match status" value="3"/>
</dbReference>